<accession>A0A256F8R9</accession>
<name>A0A256F8R9_9HYPH</name>
<dbReference type="EMBL" id="NNRK01000033">
    <property type="protein sequence ID" value="OYR11232.1"/>
    <property type="molecule type" value="Genomic_DNA"/>
</dbReference>
<sequence length="43" mass="4966">MKRTEKASHENRAGHSSGHRAFRAECARYKELSLIRPAKALNW</sequence>
<organism evidence="2 3">
    <name type="scientific">Brucella rhizosphaerae</name>
    <dbReference type="NCBI Taxonomy" id="571254"/>
    <lineage>
        <taxon>Bacteria</taxon>
        <taxon>Pseudomonadati</taxon>
        <taxon>Pseudomonadota</taxon>
        <taxon>Alphaproteobacteria</taxon>
        <taxon>Hyphomicrobiales</taxon>
        <taxon>Brucellaceae</taxon>
        <taxon>Brucella/Ochrobactrum group</taxon>
        <taxon>Brucella</taxon>
    </lineage>
</organism>
<evidence type="ECO:0000313" key="3">
    <source>
        <dbReference type="Proteomes" id="UP000216345"/>
    </source>
</evidence>
<proteinExistence type="predicted"/>
<feature type="compositionally biased region" description="Basic and acidic residues" evidence="1">
    <location>
        <begin position="1"/>
        <end position="13"/>
    </location>
</feature>
<dbReference type="Proteomes" id="UP000216345">
    <property type="component" value="Unassembled WGS sequence"/>
</dbReference>
<evidence type="ECO:0000256" key="1">
    <source>
        <dbReference type="SAM" id="MobiDB-lite"/>
    </source>
</evidence>
<feature type="region of interest" description="Disordered" evidence="1">
    <location>
        <begin position="1"/>
        <end position="20"/>
    </location>
</feature>
<keyword evidence="3" id="KW-1185">Reference proteome</keyword>
<gene>
    <name evidence="2" type="ORF">CEV32_1530</name>
</gene>
<dbReference type="AlphaFoldDB" id="A0A256F8R9"/>
<evidence type="ECO:0000313" key="2">
    <source>
        <dbReference type="EMBL" id="OYR11232.1"/>
    </source>
</evidence>
<protein>
    <submittedName>
        <fullName evidence="2">Uncharacterized protein</fullName>
    </submittedName>
</protein>
<comment type="caution">
    <text evidence="2">The sequence shown here is derived from an EMBL/GenBank/DDBJ whole genome shotgun (WGS) entry which is preliminary data.</text>
</comment>
<reference evidence="2 3" key="1">
    <citation type="submission" date="2017-07" db="EMBL/GenBank/DDBJ databases">
        <title>Phylogenetic study on the rhizospheric bacterium Ochrobactrum sp. A44.</title>
        <authorList>
            <person name="Krzyzanowska D.M."/>
            <person name="Ossowicki A."/>
            <person name="Rajewska M."/>
            <person name="Maciag T."/>
            <person name="Kaczynski Z."/>
            <person name="Czerwicka M."/>
            <person name="Jafra S."/>
        </authorList>
    </citation>
    <scope>NUCLEOTIDE SEQUENCE [LARGE SCALE GENOMIC DNA]</scope>
    <source>
        <strain evidence="2 3">PR17</strain>
    </source>
</reference>